<keyword evidence="5" id="KW-0206">Cytoskeleton</keyword>
<feature type="domain" description="Gamma tubulin complex component C-terminal" evidence="7">
    <location>
        <begin position="929"/>
        <end position="1246"/>
    </location>
</feature>
<feature type="region of interest" description="Disordered" evidence="6">
    <location>
        <begin position="842"/>
        <end position="866"/>
    </location>
</feature>
<keyword evidence="3" id="KW-0963">Cytoplasm</keyword>
<dbReference type="GO" id="GO:0051011">
    <property type="term" value="F:microtubule minus-end binding"/>
    <property type="evidence" value="ECO:0007669"/>
    <property type="project" value="TreeGrafter"/>
</dbReference>
<name>A0A4Y7LG35_PAPSO</name>
<evidence type="ECO:0000256" key="2">
    <source>
        <dbReference type="ARBA" id="ARBA00010337"/>
    </source>
</evidence>
<evidence type="ECO:0000256" key="4">
    <source>
        <dbReference type="ARBA" id="ARBA00022701"/>
    </source>
</evidence>
<dbReference type="PANTHER" id="PTHR19302">
    <property type="entry name" value="GAMMA TUBULIN COMPLEX PROTEIN"/>
    <property type="match status" value="1"/>
</dbReference>
<dbReference type="GO" id="GO:0031122">
    <property type="term" value="P:cytoplasmic microtubule organization"/>
    <property type="evidence" value="ECO:0007669"/>
    <property type="project" value="TreeGrafter"/>
</dbReference>
<comment type="subcellular location">
    <subcellularLocation>
        <location evidence="1">Cytoplasm</location>
        <location evidence="1">Cytoskeleton</location>
    </subcellularLocation>
</comment>
<dbReference type="GO" id="GO:0005874">
    <property type="term" value="C:microtubule"/>
    <property type="evidence" value="ECO:0007669"/>
    <property type="project" value="UniProtKB-KW"/>
</dbReference>
<dbReference type="Gramene" id="RZC83498">
    <property type="protein sequence ID" value="RZC83498"/>
    <property type="gene ID" value="C5167_046289"/>
</dbReference>
<dbReference type="InterPro" id="IPR041470">
    <property type="entry name" value="GCP_N"/>
</dbReference>
<evidence type="ECO:0008006" key="11">
    <source>
        <dbReference type="Google" id="ProtNLM"/>
    </source>
</evidence>
<gene>
    <name evidence="9" type="ORF">C5167_046289</name>
</gene>
<dbReference type="GO" id="GO:0000922">
    <property type="term" value="C:spindle pole"/>
    <property type="evidence" value="ECO:0007669"/>
    <property type="project" value="InterPro"/>
</dbReference>
<dbReference type="InterPro" id="IPR007259">
    <property type="entry name" value="GCP"/>
</dbReference>
<dbReference type="AlphaFoldDB" id="A0A4Y7LG35"/>
<dbReference type="GO" id="GO:0043015">
    <property type="term" value="F:gamma-tubulin binding"/>
    <property type="evidence" value="ECO:0007669"/>
    <property type="project" value="InterPro"/>
</dbReference>
<evidence type="ECO:0000256" key="6">
    <source>
        <dbReference type="SAM" id="MobiDB-lite"/>
    </source>
</evidence>
<dbReference type="Proteomes" id="UP000316621">
    <property type="component" value="Chromosome 11"/>
</dbReference>
<dbReference type="PANTHER" id="PTHR19302:SF70">
    <property type="entry name" value="GAMMA-TUBULIN COMPLEX COMPONENT 6"/>
    <property type="match status" value="1"/>
</dbReference>
<accession>A0A4Y7LG35</accession>
<evidence type="ECO:0000256" key="5">
    <source>
        <dbReference type="ARBA" id="ARBA00023212"/>
    </source>
</evidence>
<evidence type="ECO:0000259" key="8">
    <source>
        <dbReference type="Pfam" id="PF17681"/>
    </source>
</evidence>
<dbReference type="Pfam" id="PF17681">
    <property type="entry name" value="GCP_N_terminal"/>
    <property type="match status" value="1"/>
</dbReference>
<evidence type="ECO:0000313" key="9">
    <source>
        <dbReference type="EMBL" id="RZC83498.1"/>
    </source>
</evidence>
<dbReference type="OMA" id="AMYKSMI"/>
<dbReference type="GO" id="GO:0007020">
    <property type="term" value="P:microtubule nucleation"/>
    <property type="evidence" value="ECO:0007669"/>
    <property type="project" value="InterPro"/>
</dbReference>
<dbReference type="GO" id="GO:0051321">
    <property type="term" value="P:meiotic cell cycle"/>
    <property type="evidence" value="ECO:0007669"/>
    <property type="project" value="TreeGrafter"/>
</dbReference>
<dbReference type="EMBL" id="CM010725">
    <property type="protein sequence ID" value="RZC83498.1"/>
    <property type="molecule type" value="Genomic_DNA"/>
</dbReference>
<dbReference type="Gene3D" id="1.20.120.1900">
    <property type="entry name" value="Gamma-tubulin complex, C-terminal domain"/>
    <property type="match status" value="1"/>
</dbReference>
<evidence type="ECO:0000256" key="3">
    <source>
        <dbReference type="ARBA" id="ARBA00022490"/>
    </source>
</evidence>
<dbReference type="STRING" id="3469.A0A4Y7LG35"/>
<dbReference type="GO" id="GO:0000278">
    <property type="term" value="P:mitotic cell cycle"/>
    <property type="evidence" value="ECO:0007669"/>
    <property type="project" value="TreeGrafter"/>
</dbReference>
<dbReference type="FunFam" id="1.20.120.1900:FF:000018">
    <property type="entry name" value="Gamma-tubulin complex component 6 isoform A"/>
    <property type="match status" value="1"/>
</dbReference>
<reference evidence="9 10" key="1">
    <citation type="journal article" date="2018" name="Science">
        <title>The opium poppy genome and morphinan production.</title>
        <authorList>
            <person name="Guo L."/>
            <person name="Winzer T."/>
            <person name="Yang X."/>
            <person name="Li Y."/>
            <person name="Ning Z."/>
            <person name="He Z."/>
            <person name="Teodor R."/>
            <person name="Lu Y."/>
            <person name="Bowser T.A."/>
            <person name="Graham I.A."/>
            <person name="Ye K."/>
        </authorList>
    </citation>
    <scope>NUCLEOTIDE SEQUENCE [LARGE SCALE GENOMIC DNA]</scope>
    <source>
        <strain evidence="10">cv. HN1</strain>
        <tissue evidence="9">Leaves</tissue>
    </source>
</reference>
<keyword evidence="4" id="KW-0493">Microtubule</keyword>
<keyword evidence="10" id="KW-1185">Reference proteome</keyword>
<protein>
    <recommendedName>
        <fullName evidence="11">Gamma-tubulin complex component</fullName>
    </recommendedName>
</protein>
<feature type="domain" description="Gamma tubulin complex component protein N-terminal" evidence="8">
    <location>
        <begin position="61"/>
        <end position="411"/>
    </location>
</feature>
<comment type="similarity">
    <text evidence="2">Belongs to the TUBGCP family.</text>
</comment>
<evidence type="ECO:0000259" key="7">
    <source>
        <dbReference type="Pfam" id="PF04130"/>
    </source>
</evidence>
<evidence type="ECO:0000313" key="10">
    <source>
        <dbReference type="Proteomes" id="UP000316621"/>
    </source>
</evidence>
<sequence>MEVDSNSFSLFKNQKLGDPWLPSKHWESVSSESGISHSKTSNSVRKSIYDSSTISEENLVRLVINALQGVESSLISIEKLGESFSNSPADRTSHRIPSLWYRSSSTNASGKILKSIGHSGLITLLVRKFIDYFQCINSSVDGRRRKEEGFESKHVHSEIAESQNVETNETVCDHQYSLVNQAFSVAVGKVLEGYICALDTVYASAQMRHSVKKVDASSPISSNVGCLTSVVHSEITLLEVYLHSKELRTHIEALGNICLLKHVGLAFSISSVYDVTLEATKEFSRFPRGAELLTYLYTQLRDADPAHHALLKFLFIRSCEPYCGFVKSWIYQAKIYDPYEEFIAEYVDDSMAYSHTSGGSLLASIKERNGVAVPCFLKNFSLPLLRAGQQLQVLIKLLELCRWMCPGDQTYKDILSCWSGASTDQLYNLSPLTFSKNGIEEMEAARENMYSVMQESLHIHFTRLEVQYQQISRNVSPFGTVAMFADDSRDILDDYLLSPSSTAENGDLLEAATHDSDTSGAMDEFSYEVDHWESSECSSLNSDSELDATEEPAISHENVIEMELKSLSASGLFTCLHKVGDLLSKSSKCENGCMDLHTPRRASEKCVGRTNLINQNMECHKQETKLSYTINHFQSEAGKNPSLLDAQYATYQFIDCWPVGGLLKNPFHHDGGYKDETVLQLTSCSVDVPDSNRHVLGEGISKFGEMCASGNYFPDHGGDIQLKKGSHGSSDSLLSPSWNLKYSSNFFNMNPMLTKYAWSQKIDVSRGTSCMPSIPCFNFSSVEDPSKVFQERVPSSFGKGFQGEISSFEESAVKVDDYSGKQGLDGDSITVDQRNSSWAKSSLISSEKQQKNNAAESTSGGGKWEHSLSYSSNSALYNAGDRRQNPRRTCTSDIPLDVVIDKCILQEILLQYMYVSSITIKLLEEGFALREHLLALRRYHFMEFADWADLFIMSLRRHKWYAADGNKRISEIQGLLDTAVQRSSCEGDPYKERLFVYTKGHDMMPLSNSAFAGVHAFDFIALGFRVSWPINIVLTPSALKIYAEIFSFLIQVKLAVFSLTDVWCLLKDLVKLVTPNRKCGFDTQDKRYFDVLMKMRYQVNHFVSTLQQYVLSQLSHVSWSRFLHSLNHEVKDMLDIECVHMAYLADSLHICFLSDETRPVAAIIENILQSALDFCSCFLPGGSESVLDQRDSSRILDRLNFSQVLSIKEAFEKNLKELYICYLKSPKHEKYGLCHFWGYLNYNDYYSNVIGNGIVRLYAL</sequence>
<dbReference type="GO" id="GO:0000930">
    <property type="term" value="C:gamma-tubulin complex"/>
    <property type="evidence" value="ECO:0007669"/>
    <property type="project" value="TreeGrafter"/>
</dbReference>
<proteinExistence type="inferred from homology"/>
<organism evidence="9 10">
    <name type="scientific">Papaver somniferum</name>
    <name type="common">Opium poppy</name>
    <dbReference type="NCBI Taxonomy" id="3469"/>
    <lineage>
        <taxon>Eukaryota</taxon>
        <taxon>Viridiplantae</taxon>
        <taxon>Streptophyta</taxon>
        <taxon>Embryophyta</taxon>
        <taxon>Tracheophyta</taxon>
        <taxon>Spermatophyta</taxon>
        <taxon>Magnoliopsida</taxon>
        <taxon>Ranunculales</taxon>
        <taxon>Papaveraceae</taxon>
        <taxon>Papaveroideae</taxon>
        <taxon>Papaver</taxon>
    </lineage>
</organism>
<dbReference type="InterPro" id="IPR040457">
    <property type="entry name" value="GCP_C"/>
</dbReference>
<feature type="compositionally biased region" description="Polar residues" evidence="6">
    <location>
        <begin position="842"/>
        <end position="858"/>
    </location>
</feature>
<dbReference type="Pfam" id="PF04130">
    <property type="entry name" value="GCP_C_terminal"/>
    <property type="match status" value="1"/>
</dbReference>
<dbReference type="GO" id="GO:0051225">
    <property type="term" value="P:spindle assembly"/>
    <property type="evidence" value="ECO:0007669"/>
    <property type="project" value="TreeGrafter"/>
</dbReference>
<evidence type="ECO:0000256" key="1">
    <source>
        <dbReference type="ARBA" id="ARBA00004245"/>
    </source>
</evidence>
<dbReference type="InterPro" id="IPR042241">
    <property type="entry name" value="GCP_C_sf"/>
</dbReference>